<keyword evidence="8" id="KW-0800">Toxin</keyword>
<accession>A0A562VFM0</accession>
<keyword evidence="6 8" id="KW-0460">Magnesium</keyword>
<dbReference type="Gene3D" id="3.40.50.1010">
    <property type="entry name" value="5'-nuclease"/>
    <property type="match status" value="1"/>
</dbReference>
<sequence>MDSILLDTNVLSELMRSQPEQAVMDWFAGRTGNVFYVSAITQAEIMLGISLLPAGKRRDALAVAADAMFSQDFAGRCLPFDAAGAVNYAAVVSGRRRVGQAISTEDAQIAAIALAHGYPLATRNTRDFLHINGLTLYDPWQT</sequence>
<dbReference type="PANTHER" id="PTHR33653">
    <property type="entry name" value="RIBONUCLEASE VAPC2"/>
    <property type="match status" value="1"/>
</dbReference>
<dbReference type="CDD" id="cd18731">
    <property type="entry name" value="PIN_NgFitB-like"/>
    <property type="match status" value="1"/>
</dbReference>
<evidence type="ECO:0000256" key="8">
    <source>
        <dbReference type="HAMAP-Rule" id="MF_00265"/>
    </source>
</evidence>
<evidence type="ECO:0000256" key="6">
    <source>
        <dbReference type="ARBA" id="ARBA00022842"/>
    </source>
</evidence>
<dbReference type="InterPro" id="IPR029060">
    <property type="entry name" value="PIN-like_dom_sf"/>
</dbReference>
<gene>
    <name evidence="8" type="primary">vapC</name>
    <name evidence="10" type="ORF">JN12_03278</name>
</gene>
<evidence type="ECO:0000256" key="3">
    <source>
        <dbReference type="ARBA" id="ARBA00022722"/>
    </source>
</evidence>
<dbReference type="InterPro" id="IPR022907">
    <property type="entry name" value="VapC_family"/>
</dbReference>
<organism evidence="10 11">
    <name type="scientific">Geobacter argillaceus</name>
    <dbReference type="NCBI Taxonomy" id="345631"/>
    <lineage>
        <taxon>Bacteria</taxon>
        <taxon>Pseudomonadati</taxon>
        <taxon>Thermodesulfobacteriota</taxon>
        <taxon>Desulfuromonadia</taxon>
        <taxon>Geobacterales</taxon>
        <taxon>Geobacteraceae</taxon>
        <taxon>Geobacter</taxon>
    </lineage>
</organism>
<dbReference type="Proteomes" id="UP000319449">
    <property type="component" value="Unassembled WGS sequence"/>
</dbReference>
<proteinExistence type="inferred from homology"/>
<comment type="cofactor">
    <cofactor evidence="1 8">
        <name>Mg(2+)</name>
        <dbReference type="ChEBI" id="CHEBI:18420"/>
    </cofactor>
</comment>
<keyword evidence="5 8" id="KW-0378">Hydrolase</keyword>
<dbReference type="InterPro" id="IPR002716">
    <property type="entry name" value="PIN_dom"/>
</dbReference>
<feature type="binding site" evidence="8">
    <location>
        <position position="106"/>
    </location>
    <ligand>
        <name>Mg(2+)</name>
        <dbReference type="ChEBI" id="CHEBI:18420"/>
    </ligand>
</feature>
<dbReference type="Pfam" id="PF01850">
    <property type="entry name" value="PIN"/>
    <property type="match status" value="1"/>
</dbReference>
<dbReference type="GO" id="GO:0016787">
    <property type="term" value="F:hydrolase activity"/>
    <property type="evidence" value="ECO:0007669"/>
    <property type="project" value="UniProtKB-KW"/>
</dbReference>
<keyword evidence="4 8" id="KW-0479">Metal-binding</keyword>
<dbReference type="GO" id="GO:0004540">
    <property type="term" value="F:RNA nuclease activity"/>
    <property type="evidence" value="ECO:0007669"/>
    <property type="project" value="InterPro"/>
</dbReference>
<keyword evidence="2 8" id="KW-1277">Toxin-antitoxin system</keyword>
<dbReference type="InterPro" id="IPR050556">
    <property type="entry name" value="Type_II_TA_system_RNase"/>
</dbReference>
<evidence type="ECO:0000259" key="9">
    <source>
        <dbReference type="Pfam" id="PF01850"/>
    </source>
</evidence>
<reference evidence="10 11" key="1">
    <citation type="submission" date="2019-07" db="EMBL/GenBank/DDBJ databases">
        <title>Genomic Encyclopedia of Archaeal and Bacterial Type Strains, Phase II (KMG-II): from individual species to whole genera.</title>
        <authorList>
            <person name="Goeker M."/>
        </authorList>
    </citation>
    <scope>NUCLEOTIDE SEQUENCE [LARGE SCALE GENOMIC DNA]</scope>
    <source>
        <strain evidence="10 11">ATCC BAA-1139</strain>
    </source>
</reference>
<evidence type="ECO:0000256" key="5">
    <source>
        <dbReference type="ARBA" id="ARBA00022801"/>
    </source>
</evidence>
<dbReference type="RefSeq" id="WP_145024735.1">
    <property type="nucleotide sequence ID" value="NZ_VLLN01000025.1"/>
</dbReference>
<comment type="caution">
    <text evidence="10">The sequence shown here is derived from an EMBL/GenBank/DDBJ whole genome shotgun (WGS) entry which is preliminary data.</text>
</comment>
<keyword evidence="11" id="KW-1185">Reference proteome</keyword>
<dbReference type="AlphaFoldDB" id="A0A562VFM0"/>
<feature type="domain" description="PIN" evidence="9">
    <location>
        <begin position="4"/>
        <end position="131"/>
    </location>
</feature>
<comment type="similarity">
    <text evidence="7 8">Belongs to the PINc/VapC protein family.</text>
</comment>
<dbReference type="HAMAP" id="MF_00265">
    <property type="entry name" value="VapC_Nob1"/>
    <property type="match status" value="1"/>
</dbReference>
<protein>
    <recommendedName>
        <fullName evidence="8">Ribonuclease VapC</fullName>
        <shortName evidence="8">RNase VapC</shortName>
        <ecNumber evidence="8">3.1.-.-</ecNumber>
    </recommendedName>
    <alternativeName>
        <fullName evidence="8">Toxin VapC</fullName>
    </alternativeName>
</protein>
<evidence type="ECO:0000313" key="10">
    <source>
        <dbReference type="EMBL" id="TWJ16706.1"/>
    </source>
</evidence>
<dbReference type="OrthoDB" id="9804823at2"/>
<keyword evidence="3 8" id="KW-0540">Nuclease</keyword>
<dbReference type="EMBL" id="VLLN01000025">
    <property type="protein sequence ID" value="TWJ16706.1"/>
    <property type="molecule type" value="Genomic_DNA"/>
</dbReference>
<evidence type="ECO:0000256" key="7">
    <source>
        <dbReference type="ARBA" id="ARBA00038093"/>
    </source>
</evidence>
<evidence type="ECO:0000313" key="11">
    <source>
        <dbReference type="Proteomes" id="UP000319449"/>
    </source>
</evidence>
<dbReference type="PANTHER" id="PTHR33653:SF1">
    <property type="entry name" value="RIBONUCLEASE VAPC2"/>
    <property type="match status" value="1"/>
</dbReference>
<name>A0A562VFM0_9BACT</name>
<dbReference type="EC" id="3.1.-.-" evidence="8"/>
<comment type="function">
    <text evidence="8">Toxic component of a toxin-antitoxin (TA) system. An RNase.</text>
</comment>
<dbReference type="GO" id="GO:0090729">
    <property type="term" value="F:toxin activity"/>
    <property type="evidence" value="ECO:0007669"/>
    <property type="project" value="UniProtKB-KW"/>
</dbReference>
<dbReference type="GO" id="GO:0000287">
    <property type="term" value="F:magnesium ion binding"/>
    <property type="evidence" value="ECO:0007669"/>
    <property type="project" value="UniProtKB-UniRule"/>
</dbReference>
<evidence type="ECO:0000256" key="1">
    <source>
        <dbReference type="ARBA" id="ARBA00001946"/>
    </source>
</evidence>
<evidence type="ECO:0000256" key="2">
    <source>
        <dbReference type="ARBA" id="ARBA00022649"/>
    </source>
</evidence>
<evidence type="ECO:0000256" key="4">
    <source>
        <dbReference type="ARBA" id="ARBA00022723"/>
    </source>
</evidence>
<feature type="binding site" evidence="8">
    <location>
        <position position="7"/>
    </location>
    <ligand>
        <name>Mg(2+)</name>
        <dbReference type="ChEBI" id="CHEBI:18420"/>
    </ligand>
</feature>
<dbReference type="SUPFAM" id="SSF88723">
    <property type="entry name" value="PIN domain-like"/>
    <property type="match status" value="1"/>
</dbReference>